<name>A0ABR9ZZ71_9FIRM</name>
<sequence>MNHRKIRISFAIVVFCSLALLVLYVFAHQEPVSENSISKEAISKEATSNPELEETEVPLTSYSRIEPFSSDGMAAVEKDGLWGFIGTGGTLEILPQYTKVTGFTNGYAIVHTQDGTQIIDTYGNEILDKPFIGEIFNNDNYYAAVKNGQYQIVDINAGKINAPAFDRISPFGQNLFVVKVNEKYGLVDMNGKEICPVEYDEIASNSYRKDALWGILGDHGEIISDPFSDSPFEFVNGVSSFLDQNHLFGYVTKAGILKIPSKFNEARFFNEDRAVVSVNNDFFLIDRDGQKIGDTFEYIGFESENRYPAVSKTNHLWGFIDNEGAWLIEPQYAAAIEPFELGLAVIQDTEGISSIIDTGGNALFSKKSFIRKITYSDVDIREPFTLSDRAFFIVQDDKKIDLVCIKDNKVLYEIEAIDALQILKDEKTIVFSRDHRNYYYDLEGQTKFEFTQFDEVSPHISNHRLAVKSDGKWGFINTDSGELVIECIYRSVEDFINGYATVRLDNQYDNVNAIDTEGHLIIK</sequence>
<dbReference type="PANTHER" id="PTHR37841">
    <property type="entry name" value="GLR2918 PROTEIN"/>
    <property type="match status" value="1"/>
</dbReference>
<dbReference type="Proteomes" id="UP000614200">
    <property type="component" value="Unassembled WGS sequence"/>
</dbReference>
<proteinExistence type="predicted"/>
<evidence type="ECO:0000313" key="1">
    <source>
        <dbReference type="EMBL" id="MBF4695752.1"/>
    </source>
</evidence>
<organism evidence="1 2">
    <name type="scientific">Fusibacter ferrireducens</name>
    <dbReference type="NCBI Taxonomy" id="2785058"/>
    <lineage>
        <taxon>Bacteria</taxon>
        <taxon>Bacillati</taxon>
        <taxon>Bacillota</taxon>
        <taxon>Clostridia</taxon>
        <taxon>Eubacteriales</taxon>
        <taxon>Eubacteriales Family XII. Incertae Sedis</taxon>
        <taxon>Fusibacter</taxon>
    </lineage>
</organism>
<dbReference type="InterPro" id="IPR032774">
    <property type="entry name" value="WG_beta_rep"/>
</dbReference>
<dbReference type="Pfam" id="PF14903">
    <property type="entry name" value="WG_beta_rep"/>
    <property type="match status" value="5"/>
</dbReference>
<dbReference type="EMBL" id="JADKNH010000020">
    <property type="protein sequence ID" value="MBF4695752.1"/>
    <property type="molecule type" value="Genomic_DNA"/>
</dbReference>
<comment type="caution">
    <text evidence="1">The sequence shown here is derived from an EMBL/GenBank/DDBJ whole genome shotgun (WGS) entry which is preliminary data.</text>
</comment>
<reference evidence="1 2" key="1">
    <citation type="submission" date="2020-11" db="EMBL/GenBank/DDBJ databases">
        <title>Fusibacter basophilias sp. nov.</title>
        <authorList>
            <person name="Qiu D."/>
        </authorList>
    </citation>
    <scope>NUCLEOTIDE SEQUENCE [LARGE SCALE GENOMIC DNA]</scope>
    <source>
        <strain evidence="1 2">Q10-2</strain>
    </source>
</reference>
<gene>
    <name evidence="1" type="ORF">ISU02_21865</name>
</gene>
<dbReference type="PANTHER" id="PTHR37841:SF1">
    <property type="entry name" value="DUF3298 DOMAIN-CONTAINING PROTEIN"/>
    <property type="match status" value="1"/>
</dbReference>
<evidence type="ECO:0000313" key="2">
    <source>
        <dbReference type="Proteomes" id="UP000614200"/>
    </source>
</evidence>
<keyword evidence="2" id="KW-1185">Reference proteome</keyword>
<accession>A0ABR9ZZ71</accession>
<protein>
    <submittedName>
        <fullName evidence="1">WG repeat-containing protein</fullName>
    </submittedName>
</protein>
<dbReference type="RefSeq" id="WP_194703992.1">
    <property type="nucleotide sequence ID" value="NZ_JADKNH010000020.1"/>
</dbReference>